<organism evidence="1 2">
    <name type="scientific">Ktedonobacter robiniae</name>
    <dbReference type="NCBI Taxonomy" id="2778365"/>
    <lineage>
        <taxon>Bacteria</taxon>
        <taxon>Bacillati</taxon>
        <taxon>Chloroflexota</taxon>
        <taxon>Ktedonobacteria</taxon>
        <taxon>Ktedonobacterales</taxon>
        <taxon>Ktedonobacteraceae</taxon>
        <taxon>Ktedonobacter</taxon>
    </lineage>
</organism>
<proteinExistence type="predicted"/>
<evidence type="ECO:0000313" key="1">
    <source>
        <dbReference type="EMBL" id="GHO57787.1"/>
    </source>
</evidence>
<comment type="caution">
    <text evidence="1">The sequence shown here is derived from an EMBL/GenBank/DDBJ whole genome shotgun (WGS) entry which is preliminary data.</text>
</comment>
<reference evidence="1 2" key="1">
    <citation type="journal article" date="2021" name="Int. J. Syst. Evol. Microbiol.">
        <title>Reticulibacter mediterranei gen. nov., sp. nov., within the new family Reticulibacteraceae fam. nov., and Ktedonospora formicarum gen. nov., sp. nov., Ktedonobacter robiniae sp. nov., Dictyobacter formicarum sp. nov. and Dictyobacter arantiisoli sp. nov., belonging to the class Ktedonobacteria.</title>
        <authorList>
            <person name="Yabe S."/>
            <person name="Zheng Y."/>
            <person name="Wang C.M."/>
            <person name="Sakai Y."/>
            <person name="Abe K."/>
            <person name="Yokota A."/>
            <person name="Donadio S."/>
            <person name="Cavaletti L."/>
            <person name="Monciardini P."/>
        </authorList>
    </citation>
    <scope>NUCLEOTIDE SEQUENCE [LARGE SCALE GENOMIC DNA]</scope>
    <source>
        <strain evidence="1 2">SOSP1-30</strain>
    </source>
</reference>
<dbReference type="EMBL" id="BNJG01000002">
    <property type="protein sequence ID" value="GHO57787.1"/>
    <property type="molecule type" value="Genomic_DNA"/>
</dbReference>
<protein>
    <submittedName>
        <fullName evidence="1">Uncharacterized protein</fullName>
    </submittedName>
</protein>
<accession>A0ABQ3UYQ5</accession>
<sequence length="131" mass="14270">MPLLDGLDEVDPQDRPACVAAINKYRQEHGLLPIVVCCRTGDYNEMAVKLVLGDAVLLEALSSEQIDTYLERQGEAAASLRAALQRDQGLAEMVATPLMLSVIIQAYTGLSLDDVLAASTLERRSRNHTAF</sequence>
<name>A0ABQ3UYQ5_9CHLR</name>
<keyword evidence="2" id="KW-1185">Reference proteome</keyword>
<evidence type="ECO:0000313" key="2">
    <source>
        <dbReference type="Proteomes" id="UP000654345"/>
    </source>
</evidence>
<dbReference type="Proteomes" id="UP000654345">
    <property type="component" value="Unassembled WGS sequence"/>
</dbReference>
<gene>
    <name evidence="1" type="ORF">KSB_62620</name>
</gene>